<keyword evidence="2" id="KW-1185">Reference proteome</keyword>
<evidence type="ECO:0000313" key="2">
    <source>
        <dbReference type="Proteomes" id="UP001286313"/>
    </source>
</evidence>
<organism evidence="1 2">
    <name type="scientific">Petrolisthes cinctipes</name>
    <name type="common">Flat porcelain crab</name>
    <dbReference type="NCBI Taxonomy" id="88211"/>
    <lineage>
        <taxon>Eukaryota</taxon>
        <taxon>Metazoa</taxon>
        <taxon>Ecdysozoa</taxon>
        <taxon>Arthropoda</taxon>
        <taxon>Crustacea</taxon>
        <taxon>Multicrustacea</taxon>
        <taxon>Malacostraca</taxon>
        <taxon>Eumalacostraca</taxon>
        <taxon>Eucarida</taxon>
        <taxon>Decapoda</taxon>
        <taxon>Pleocyemata</taxon>
        <taxon>Anomura</taxon>
        <taxon>Galatheoidea</taxon>
        <taxon>Porcellanidae</taxon>
        <taxon>Petrolisthes</taxon>
    </lineage>
</organism>
<gene>
    <name evidence="1" type="ORF">Pcinc_017778</name>
</gene>
<sequence>MLSDERGSGGDCMYSRRQKSCRLACFTEARDVHRLEFLRCRKRALVLESMNTACLGEAAGCSTPLDALGHVTALHLGLIDT</sequence>
<evidence type="ECO:0000313" key="1">
    <source>
        <dbReference type="EMBL" id="KAK3877514.1"/>
    </source>
</evidence>
<comment type="caution">
    <text evidence="1">The sequence shown here is derived from an EMBL/GenBank/DDBJ whole genome shotgun (WGS) entry which is preliminary data.</text>
</comment>
<accession>A0AAE1FNM7</accession>
<reference evidence="1" key="1">
    <citation type="submission" date="2023-10" db="EMBL/GenBank/DDBJ databases">
        <title>Genome assemblies of two species of porcelain crab, Petrolisthes cinctipes and Petrolisthes manimaculis (Anomura: Porcellanidae).</title>
        <authorList>
            <person name="Angst P."/>
        </authorList>
    </citation>
    <scope>NUCLEOTIDE SEQUENCE</scope>
    <source>
        <strain evidence="1">PB745_01</strain>
        <tissue evidence="1">Gill</tissue>
    </source>
</reference>
<proteinExistence type="predicted"/>
<dbReference type="AlphaFoldDB" id="A0AAE1FNM7"/>
<protein>
    <submittedName>
        <fullName evidence="1">Uncharacterized protein</fullName>
    </submittedName>
</protein>
<dbReference type="Proteomes" id="UP001286313">
    <property type="component" value="Unassembled WGS sequence"/>
</dbReference>
<name>A0AAE1FNM7_PETCI</name>
<dbReference type="EMBL" id="JAWQEG010001667">
    <property type="protein sequence ID" value="KAK3877514.1"/>
    <property type="molecule type" value="Genomic_DNA"/>
</dbReference>